<organism evidence="1 2">
    <name type="scientific">Canavalia gladiata</name>
    <name type="common">Sword bean</name>
    <name type="synonym">Dolichos gladiatus</name>
    <dbReference type="NCBI Taxonomy" id="3824"/>
    <lineage>
        <taxon>Eukaryota</taxon>
        <taxon>Viridiplantae</taxon>
        <taxon>Streptophyta</taxon>
        <taxon>Embryophyta</taxon>
        <taxon>Tracheophyta</taxon>
        <taxon>Spermatophyta</taxon>
        <taxon>Magnoliopsida</taxon>
        <taxon>eudicotyledons</taxon>
        <taxon>Gunneridae</taxon>
        <taxon>Pentapetalae</taxon>
        <taxon>rosids</taxon>
        <taxon>fabids</taxon>
        <taxon>Fabales</taxon>
        <taxon>Fabaceae</taxon>
        <taxon>Papilionoideae</taxon>
        <taxon>50 kb inversion clade</taxon>
        <taxon>NPAAA clade</taxon>
        <taxon>indigoferoid/millettioid clade</taxon>
        <taxon>Phaseoleae</taxon>
        <taxon>Canavalia</taxon>
    </lineage>
</organism>
<gene>
    <name evidence="1" type="ORF">VNO77_34490</name>
</gene>
<protein>
    <submittedName>
        <fullName evidence="1">Uncharacterized protein</fullName>
    </submittedName>
</protein>
<evidence type="ECO:0000313" key="2">
    <source>
        <dbReference type="Proteomes" id="UP001367508"/>
    </source>
</evidence>
<dbReference type="EMBL" id="JAYMYQ010000008">
    <property type="protein sequence ID" value="KAK7315908.1"/>
    <property type="molecule type" value="Genomic_DNA"/>
</dbReference>
<proteinExistence type="predicted"/>
<sequence>MKSSMSTNGSSWNTLKDNRTWLVLNTHLHGYMGQEPYMVVQALTIYNVEGAIQVYLGATSRPIKEHVGMNDPVVKIQFKSLGVARSQRYSM</sequence>
<keyword evidence="2" id="KW-1185">Reference proteome</keyword>
<reference evidence="1 2" key="1">
    <citation type="submission" date="2024-01" db="EMBL/GenBank/DDBJ databases">
        <title>The genomes of 5 underutilized Papilionoideae crops provide insights into root nodulation and disease resistanc.</title>
        <authorList>
            <person name="Jiang F."/>
        </authorList>
    </citation>
    <scope>NUCLEOTIDE SEQUENCE [LARGE SCALE GENOMIC DNA]</scope>
    <source>
        <strain evidence="1">LVBAO_FW01</strain>
        <tissue evidence="1">Leaves</tissue>
    </source>
</reference>
<evidence type="ECO:0000313" key="1">
    <source>
        <dbReference type="EMBL" id="KAK7315908.1"/>
    </source>
</evidence>
<dbReference type="Proteomes" id="UP001367508">
    <property type="component" value="Unassembled WGS sequence"/>
</dbReference>
<dbReference type="AlphaFoldDB" id="A0AAN9KGI4"/>
<name>A0AAN9KGI4_CANGL</name>
<accession>A0AAN9KGI4</accession>
<comment type="caution">
    <text evidence="1">The sequence shown here is derived from an EMBL/GenBank/DDBJ whole genome shotgun (WGS) entry which is preliminary data.</text>
</comment>